<sequence length="646" mass="74578">MVDEANVTDKGVDEEGVMDKISQKRVVKKITRKEMHKKNNSKGVGCKEPDVDRIHVRVSLWSLHRLIPNLSPQQKKNIIDMGFGDVLDFKIKDVPTRLSYWLLDNFNEETCVLNVNDFRHRLVVEWKSQFGKMERYYHGLLEQLIYTQTDGGWWFKINFLVLYLTSIGEANKNATSNLRRSHYTGPIIVLVVLYASSMRTKTIKENVGLPLVNNWTVDMLNKLEDERFNMMNVEEVKKSAVVKFKKASELIDESEYDVDDALEQNPHDKELIQLRDLQYVLFVSLYGTPSAYVAYSEQVELERSNKEKQLRSNNVQVSKFDLNLTKPPAIEGFNTPKILIGVRSIADVSRNADNIVAKTSALTPYNICDAQLLQSIPPQAMPRRTQRNVQPSEVLRSPYIVREVYLCGTVSNHEKISSDCLFSGRLMEMDILFKTDSVNGLRGVLETLCPEILISSGVIDIFTKVLNHAELYRDLLKLMRRVFFKTSMMEVHIRDNISSLVTDVSARYGDVVEYLVARFVDFLAYQNHPAQGVMRNVALKILRLGCMTKKNFIDCGVFAMCHMEMYMGGEEYDDLYELRRECKAQKLQLDEPRLKYLAKILLVEINQKKSYFEVEVEAYRQLPLEERQRLEEAAFETVKAHVTLML</sequence>
<protein>
    <recommendedName>
        <fullName evidence="2">Ulp1 protease family, C-terminal catalytic domain-containing protein</fullName>
    </recommendedName>
</protein>
<dbReference type="AlphaFoldDB" id="A0A699HRQ7"/>
<accession>A0A699HRQ7</accession>
<organism evidence="1">
    <name type="scientific">Tanacetum cinerariifolium</name>
    <name type="common">Dalmatian daisy</name>
    <name type="synonym">Chrysanthemum cinerariifolium</name>
    <dbReference type="NCBI Taxonomy" id="118510"/>
    <lineage>
        <taxon>Eukaryota</taxon>
        <taxon>Viridiplantae</taxon>
        <taxon>Streptophyta</taxon>
        <taxon>Embryophyta</taxon>
        <taxon>Tracheophyta</taxon>
        <taxon>Spermatophyta</taxon>
        <taxon>Magnoliopsida</taxon>
        <taxon>eudicotyledons</taxon>
        <taxon>Gunneridae</taxon>
        <taxon>Pentapetalae</taxon>
        <taxon>asterids</taxon>
        <taxon>campanulids</taxon>
        <taxon>Asterales</taxon>
        <taxon>Asteraceae</taxon>
        <taxon>Asteroideae</taxon>
        <taxon>Anthemideae</taxon>
        <taxon>Anthemidinae</taxon>
        <taxon>Tanacetum</taxon>
    </lineage>
</organism>
<name>A0A699HRQ7_TANCI</name>
<reference evidence="1" key="1">
    <citation type="journal article" date="2019" name="Sci. Rep.">
        <title>Draft genome of Tanacetum cinerariifolium, the natural source of mosquito coil.</title>
        <authorList>
            <person name="Yamashiro T."/>
            <person name="Shiraishi A."/>
            <person name="Satake H."/>
            <person name="Nakayama K."/>
        </authorList>
    </citation>
    <scope>NUCLEOTIDE SEQUENCE</scope>
</reference>
<dbReference type="PANTHER" id="PTHR34835">
    <property type="entry name" value="OS07G0283600 PROTEIN-RELATED"/>
    <property type="match status" value="1"/>
</dbReference>
<evidence type="ECO:0008006" key="2">
    <source>
        <dbReference type="Google" id="ProtNLM"/>
    </source>
</evidence>
<proteinExistence type="predicted"/>
<dbReference type="PANTHER" id="PTHR34835:SF90">
    <property type="entry name" value="AMINOTRANSFERASE-LIKE PLANT MOBILE DOMAIN-CONTAINING PROTEIN"/>
    <property type="match status" value="1"/>
</dbReference>
<evidence type="ECO:0000313" key="1">
    <source>
        <dbReference type="EMBL" id="GEY34718.1"/>
    </source>
</evidence>
<dbReference type="EMBL" id="BKCJ010171016">
    <property type="protein sequence ID" value="GEY34718.1"/>
    <property type="molecule type" value="Genomic_DNA"/>
</dbReference>
<gene>
    <name evidence="1" type="ORF">Tci_406692</name>
</gene>
<comment type="caution">
    <text evidence="1">The sequence shown here is derived from an EMBL/GenBank/DDBJ whole genome shotgun (WGS) entry which is preliminary data.</text>
</comment>